<dbReference type="Gene3D" id="2.30.30.140">
    <property type="match status" value="1"/>
</dbReference>
<dbReference type="InterPro" id="IPR038765">
    <property type="entry name" value="Papain-like_cys_pep_sf"/>
</dbReference>
<dbReference type="AlphaFoldDB" id="A0A7S0DRE7"/>
<dbReference type="Pfam" id="PF02338">
    <property type="entry name" value="OTU"/>
    <property type="match status" value="1"/>
</dbReference>
<feature type="compositionally biased region" description="Basic and acidic residues" evidence="1">
    <location>
        <begin position="664"/>
        <end position="707"/>
    </location>
</feature>
<feature type="compositionally biased region" description="Low complexity" evidence="1">
    <location>
        <begin position="744"/>
        <end position="791"/>
    </location>
</feature>
<feature type="region of interest" description="Disordered" evidence="1">
    <location>
        <begin position="650"/>
        <end position="791"/>
    </location>
</feature>
<dbReference type="EMBL" id="HBEM01032473">
    <property type="protein sequence ID" value="CAD8463227.1"/>
    <property type="molecule type" value="Transcribed_RNA"/>
</dbReference>
<reference evidence="3" key="1">
    <citation type="submission" date="2021-01" db="EMBL/GenBank/DDBJ databases">
        <authorList>
            <person name="Corre E."/>
            <person name="Pelletier E."/>
            <person name="Niang G."/>
            <person name="Scheremetjew M."/>
            <person name="Finn R."/>
            <person name="Kale V."/>
            <person name="Holt S."/>
            <person name="Cochrane G."/>
            <person name="Meng A."/>
            <person name="Brown T."/>
            <person name="Cohen L."/>
        </authorList>
    </citation>
    <scope>NUCLEOTIDE SEQUENCE</scope>
    <source>
        <strain evidence="3">CCMP2058</strain>
    </source>
</reference>
<dbReference type="InterPro" id="IPR003323">
    <property type="entry name" value="OTU_dom"/>
</dbReference>
<dbReference type="CDD" id="cd20104">
    <property type="entry name" value="MBT_PHF20L1-like"/>
    <property type="match status" value="1"/>
</dbReference>
<dbReference type="PROSITE" id="PS50802">
    <property type="entry name" value="OTU"/>
    <property type="match status" value="1"/>
</dbReference>
<proteinExistence type="predicted"/>
<evidence type="ECO:0000259" key="2">
    <source>
        <dbReference type="PROSITE" id="PS50802"/>
    </source>
</evidence>
<protein>
    <recommendedName>
        <fullName evidence="2">OTU domain-containing protein</fullName>
    </recommendedName>
</protein>
<organism evidence="3">
    <name type="scientific">Amorphochlora amoebiformis</name>
    <dbReference type="NCBI Taxonomy" id="1561963"/>
    <lineage>
        <taxon>Eukaryota</taxon>
        <taxon>Sar</taxon>
        <taxon>Rhizaria</taxon>
        <taxon>Cercozoa</taxon>
        <taxon>Chlorarachniophyceae</taxon>
        <taxon>Amorphochlora</taxon>
    </lineage>
</organism>
<dbReference type="Pfam" id="PF11717">
    <property type="entry name" value="Tudor-knot"/>
    <property type="match status" value="1"/>
</dbReference>
<gene>
    <name evidence="3" type="ORF">LAMO00422_LOCUS22189</name>
</gene>
<feature type="domain" description="OTU" evidence="2">
    <location>
        <begin position="296"/>
        <end position="497"/>
    </location>
</feature>
<evidence type="ECO:0000313" key="3">
    <source>
        <dbReference type="EMBL" id="CAD8463227.1"/>
    </source>
</evidence>
<dbReference type="InterPro" id="IPR025995">
    <property type="entry name" value="Tudor-knot"/>
</dbReference>
<dbReference type="Gene3D" id="3.90.70.80">
    <property type="match status" value="1"/>
</dbReference>
<dbReference type="CDD" id="cd22744">
    <property type="entry name" value="OTU"/>
    <property type="match status" value="1"/>
</dbReference>
<accession>A0A7S0DRE7</accession>
<dbReference type="SUPFAM" id="SSF54001">
    <property type="entry name" value="Cysteine proteinases"/>
    <property type="match status" value="1"/>
</dbReference>
<name>A0A7S0DRE7_9EUKA</name>
<dbReference type="SUPFAM" id="SSF54160">
    <property type="entry name" value="Chromo domain-like"/>
    <property type="match status" value="1"/>
</dbReference>
<sequence>MGDVVDANYLSEWRSAKIVAITASQFRIEYLQHFEGRVKREFIRKNHERLAAAGTHVAISQEPVSVAQPAGSGAVAAAPPGQAAQREMVEGFGITLEVGSKCDCLDQNKWRLATVVEKRDNDLKVHYEGWSERWDEWVRAQSHKLQPRDSMTGGAYTGDPKRRQQQIPEGFFDPVVAVDNTPKQWKRVLSHGLSDPQIKQLDSIFEAACKLQDTQRSIVLGRPHDIEKLQKDLTDFKAKISKTAAGLPPSARAYLGVCNNIVSDVKSTLSETLKQKRQQQLLSNEDKYFKKLQKSFYFVKIPSDGNCLFAATGRGMRFAEKLAECKHNGEIKSLVAEARRVSNKDSSEIATDQRLQAVMHIQNDAKYAPKVANELKHAVQTVQRSGGNPTSKTIVQQLKAVFQGQDLMTVSGSSAAVGVYCQVMMSPRIFGTELEAQALSEVLQAPLHIYYRVTTECETEEELKATKIIGKQFEGKKPPVHLAFYMGKTHYDLLIKKHPNPDPVEVKAKMEREEKRKLEGFRRYRFVITGVKGGEEAKKLELSQIRFFKESKWIMPPHPRNPGGHSPPNNTSICLIDGAESSKMIDLNFKKNKKTVLVYDFEQPTVVTNYELWYSDESKCGPISWTLYGDSVDGSTVLDEKKGVKAEGKAARGKTSYFVLPKPEANDNESKSEGKEGSSEGKSEEKAEGKSKGNTEAKSEIKTEVKAGAKAAGESDTVADVQSPPPTEPRGEKTVPAGVQMDIAGQPNAAEAPAADNQPAAASPEPESAEPQPTEDNNAPGGPGWNPTNPN</sequence>
<evidence type="ECO:0000256" key="1">
    <source>
        <dbReference type="SAM" id="MobiDB-lite"/>
    </source>
</evidence>
<dbReference type="InterPro" id="IPR016197">
    <property type="entry name" value="Chromo-like_dom_sf"/>
</dbReference>